<comment type="caution">
    <text evidence="2">The sequence shown here is derived from an EMBL/GenBank/DDBJ whole genome shotgun (WGS) entry which is preliminary data.</text>
</comment>
<keyword evidence="3" id="KW-1185">Reference proteome</keyword>
<protein>
    <submittedName>
        <fullName evidence="2">Uncharacterized protein DUF177 involved in 23S rRNA accumulation</fullName>
    </submittedName>
</protein>
<dbReference type="Pfam" id="PF02620">
    <property type="entry name" value="YceD"/>
    <property type="match status" value="1"/>
</dbReference>
<evidence type="ECO:0000256" key="1">
    <source>
        <dbReference type="SAM" id="MobiDB-lite"/>
    </source>
</evidence>
<evidence type="ECO:0000313" key="3">
    <source>
        <dbReference type="Proteomes" id="UP000244081"/>
    </source>
</evidence>
<sequence>MADRDRLDRDEFQPEVLNWRQPVDAVAPEGLEYDRTAEESERERLREVCDLVSVPRMEAHFTVKPWRKTGFSVKGRVSADVVQACVVSLEPVAQRVDEEVDVRFVPAREAEKWRVAPDEEGEIVIDPDAEDPPDFFEGNALDLGALAAEYFALGLDPYPRAPGVSFEGAAETPERDVEEERQKPFAGLKDMLEAKDKGGE</sequence>
<feature type="compositionally biased region" description="Basic and acidic residues" evidence="1">
    <location>
        <begin position="190"/>
        <end position="200"/>
    </location>
</feature>
<evidence type="ECO:0000313" key="2">
    <source>
        <dbReference type="EMBL" id="PTW60698.1"/>
    </source>
</evidence>
<reference evidence="2 3" key="1">
    <citation type="submission" date="2018-04" db="EMBL/GenBank/DDBJ databases">
        <title>Genomic Encyclopedia of Archaeal and Bacterial Type Strains, Phase II (KMG-II): from individual species to whole genera.</title>
        <authorList>
            <person name="Goeker M."/>
        </authorList>
    </citation>
    <scope>NUCLEOTIDE SEQUENCE [LARGE SCALE GENOMIC DNA]</scope>
    <source>
        <strain evidence="2 3">DSM 23382</strain>
    </source>
</reference>
<dbReference type="OrthoDB" id="8443793at2"/>
<feature type="compositionally biased region" description="Basic and acidic residues" evidence="1">
    <location>
        <begin position="172"/>
        <end position="183"/>
    </location>
</feature>
<dbReference type="RefSeq" id="WP_107990284.1">
    <property type="nucleotide sequence ID" value="NZ_QAYG01000004.1"/>
</dbReference>
<feature type="region of interest" description="Disordered" evidence="1">
    <location>
        <begin position="162"/>
        <end position="200"/>
    </location>
</feature>
<gene>
    <name evidence="2" type="ORF">C8N35_104327</name>
</gene>
<accession>A0A2T5VAA9</accession>
<dbReference type="InterPro" id="IPR003772">
    <property type="entry name" value="YceD"/>
</dbReference>
<name>A0A2T5VAA9_9HYPH</name>
<dbReference type="Proteomes" id="UP000244081">
    <property type="component" value="Unassembled WGS sequence"/>
</dbReference>
<dbReference type="EMBL" id="QAYG01000004">
    <property type="protein sequence ID" value="PTW60698.1"/>
    <property type="molecule type" value="Genomic_DNA"/>
</dbReference>
<dbReference type="AlphaFoldDB" id="A0A2T5VAA9"/>
<proteinExistence type="predicted"/>
<organism evidence="2 3">
    <name type="scientific">Breoghania corrubedonensis</name>
    <dbReference type="NCBI Taxonomy" id="665038"/>
    <lineage>
        <taxon>Bacteria</taxon>
        <taxon>Pseudomonadati</taxon>
        <taxon>Pseudomonadota</taxon>
        <taxon>Alphaproteobacteria</taxon>
        <taxon>Hyphomicrobiales</taxon>
        <taxon>Stappiaceae</taxon>
        <taxon>Breoghania</taxon>
    </lineage>
</organism>